<keyword evidence="3" id="KW-1185">Reference proteome</keyword>
<reference evidence="2 3" key="1">
    <citation type="journal article" date="2020" name="ISME J.">
        <title>Comparative genomics reveals insights into cyanobacterial evolution and habitat adaptation.</title>
        <authorList>
            <person name="Chen M.Y."/>
            <person name="Teng W.K."/>
            <person name="Zhao L."/>
            <person name="Hu C.X."/>
            <person name="Zhou Y.K."/>
            <person name="Han B.P."/>
            <person name="Song L.R."/>
            <person name="Shu W.S."/>
        </authorList>
    </citation>
    <scope>NUCLEOTIDE SEQUENCE [LARGE SCALE GENOMIC DNA]</scope>
    <source>
        <strain evidence="2 3">FACHB-130</strain>
    </source>
</reference>
<dbReference type="Proteomes" id="UP000603457">
    <property type="component" value="Unassembled WGS sequence"/>
</dbReference>
<comment type="caution">
    <text evidence="2">The sequence shown here is derived from an EMBL/GenBank/DDBJ whole genome shotgun (WGS) entry which is preliminary data.</text>
</comment>
<dbReference type="Pfam" id="PF02617">
    <property type="entry name" value="ClpS"/>
    <property type="match status" value="1"/>
</dbReference>
<proteinExistence type="predicted"/>
<dbReference type="RefSeq" id="WP_190966189.1">
    <property type="nucleotide sequence ID" value="NZ_JACJTB010000002.1"/>
</dbReference>
<name>A0ABR8FSM6_9NOSO</name>
<dbReference type="SUPFAM" id="SSF54736">
    <property type="entry name" value="ClpS-like"/>
    <property type="match status" value="1"/>
</dbReference>
<dbReference type="GO" id="GO:0006508">
    <property type="term" value="P:proteolysis"/>
    <property type="evidence" value="ECO:0007669"/>
    <property type="project" value="UniProtKB-KW"/>
</dbReference>
<dbReference type="InterPro" id="IPR003769">
    <property type="entry name" value="ClpS_core"/>
</dbReference>
<keyword evidence="2" id="KW-0378">Hydrolase</keyword>
<dbReference type="EMBL" id="JACJTB010000002">
    <property type="protein sequence ID" value="MBD2593233.1"/>
    <property type="molecule type" value="Genomic_DNA"/>
</dbReference>
<keyword evidence="2" id="KW-0645">Protease</keyword>
<sequence length="120" mass="13515">MWILISALLSTIVIYLLIRLVQQGAGGIKQTSCQKIFSGFETHTIIVMDDEINSIETVVNTLVRVFRISEKQAINLTLRIHNEGIAIVWTGAINEAEQYLQNLRAVGLKCFLTKIIPKNF</sequence>
<dbReference type="Gene3D" id="3.30.1390.10">
    <property type="match status" value="1"/>
</dbReference>
<evidence type="ECO:0000259" key="1">
    <source>
        <dbReference type="Pfam" id="PF02617"/>
    </source>
</evidence>
<protein>
    <submittedName>
        <fullName evidence="2">ATP-dependent Clp protease adaptor ClpS</fullName>
    </submittedName>
</protein>
<gene>
    <name evidence="2" type="ORF">H6G74_02675</name>
</gene>
<accession>A0ABR8FSM6</accession>
<dbReference type="GO" id="GO:0008233">
    <property type="term" value="F:peptidase activity"/>
    <property type="evidence" value="ECO:0007669"/>
    <property type="project" value="UniProtKB-KW"/>
</dbReference>
<evidence type="ECO:0000313" key="3">
    <source>
        <dbReference type="Proteomes" id="UP000603457"/>
    </source>
</evidence>
<evidence type="ECO:0000313" key="2">
    <source>
        <dbReference type="EMBL" id="MBD2593233.1"/>
    </source>
</evidence>
<dbReference type="InterPro" id="IPR014719">
    <property type="entry name" value="Ribosomal_bL12_C/ClpS-like"/>
</dbReference>
<feature type="domain" description="Adaptor protein ClpS core" evidence="1">
    <location>
        <begin position="42"/>
        <end position="109"/>
    </location>
</feature>
<organism evidence="2 3">
    <name type="scientific">Nostoc spongiaeforme FACHB-130</name>
    <dbReference type="NCBI Taxonomy" id="1357510"/>
    <lineage>
        <taxon>Bacteria</taxon>
        <taxon>Bacillati</taxon>
        <taxon>Cyanobacteriota</taxon>
        <taxon>Cyanophyceae</taxon>
        <taxon>Nostocales</taxon>
        <taxon>Nostocaceae</taxon>
        <taxon>Nostoc</taxon>
    </lineage>
</organism>